<dbReference type="SMART" id="SM00530">
    <property type="entry name" value="HTH_XRE"/>
    <property type="match status" value="1"/>
</dbReference>
<proteinExistence type="predicted"/>
<accession>A0A9D1VZD0</accession>
<dbReference type="PANTHER" id="PTHR46558:SF11">
    <property type="entry name" value="HTH-TYPE TRANSCRIPTIONAL REGULATOR XRE"/>
    <property type="match status" value="1"/>
</dbReference>
<dbReference type="InterPro" id="IPR010982">
    <property type="entry name" value="Lambda_DNA-bd_dom_sf"/>
</dbReference>
<feature type="domain" description="HTH cro/C1-type" evidence="2">
    <location>
        <begin position="7"/>
        <end position="66"/>
    </location>
</feature>
<evidence type="ECO:0000256" key="1">
    <source>
        <dbReference type="ARBA" id="ARBA00023125"/>
    </source>
</evidence>
<dbReference type="CDD" id="cd00093">
    <property type="entry name" value="HTH_XRE"/>
    <property type="match status" value="1"/>
</dbReference>
<dbReference type="AlphaFoldDB" id="A0A9D1VZD0"/>
<dbReference type="EMBL" id="DXFA01000187">
    <property type="protein sequence ID" value="HIX49606.1"/>
    <property type="molecule type" value="Genomic_DNA"/>
</dbReference>
<comment type="caution">
    <text evidence="3">The sequence shown here is derived from an EMBL/GenBank/DDBJ whole genome shotgun (WGS) entry which is preliminary data.</text>
</comment>
<gene>
    <name evidence="3" type="ORF">H9981_11465</name>
</gene>
<dbReference type="Proteomes" id="UP000824243">
    <property type="component" value="Unassembled WGS sequence"/>
</dbReference>
<sequence>MDYTIILKRIRQQSLLSQKDFANAIGVSFSTVNRWENGKNIPNFKDLKKISEYCYTQNIPFSIENIFWEDK</sequence>
<keyword evidence="1" id="KW-0238">DNA-binding</keyword>
<dbReference type="PROSITE" id="PS50943">
    <property type="entry name" value="HTH_CROC1"/>
    <property type="match status" value="1"/>
</dbReference>
<reference evidence="3" key="1">
    <citation type="journal article" date="2021" name="PeerJ">
        <title>Extensive microbial diversity within the chicken gut microbiome revealed by metagenomics and culture.</title>
        <authorList>
            <person name="Gilroy R."/>
            <person name="Ravi A."/>
            <person name="Getino M."/>
            <person name="Pursley I."/>
            <person name="Horton D.L."/>
            <person name="Alikhan N.F."/>
            <person name="Baker D."/>
            <person name="Gharbi K."/>
            <person name="Hall N."/>
            <person name="Watson M."/>
            <person name="Adriaenssens E.M."/>
            <person name="Foster-Nyarko E."/>
            <person name="Jarju S."/>
            <person name="Secka A."/>
            <person name="Antonio M."/>
            <person name="Oren A."/>
            <person name="Chaudhuri R.R."/>
            <person name="La Ragione R."/>
            <person name="Hildebrand F."/>
            <person name="Pallen M.J."/>
        </authorList>
    </citation>
    <scope>NUCLEOTIDE SEQUENCE</scope>
    <source>
        <strain evidence="3">ChiSjej5B23-15282</strain>
    </source>
</reference>
<dbReference type="SUPFAM" id="SSF47413">
    <property type="entry name" value="lambda repressor-like DNA-binding domains"/>
    <property type="match status" value="1"/>
</dbReference>
<name>A0A9D1VZD0_9FIRM</name>
<evidence type="ECO:0000259" key="2">
    <source>
        <dbReference type="PROSITE" id="PS50943"/>
    </source>
</evidence>
<dbReference type="PANTHER" id="PTHR46558">
    <property type="entry name" value="TRACRIPTIONAL REGULATORY PROTEIN-RELATED-RELATED"/>
    <property type="match status" value="1"/>
</dbReference>
<evidence type="ECO:0000313" key="3">
    <source>
        <dbReference type="EMBL" id="HIX49606.1"/>
    </source>
</evidence>
<dbReference type="GO" id="GO:0003677">
    <property type="term" value="F:DNA binding"/>
    <property type="evidence" value="ECO:0007669"/>
    <property type="project" value="UniProtKB-KW"/>
</dbReference>
<dbReference type="Gene3D" id="1.10.260.40">
    <property type="entry name" value="lambda repressor-like DNA-binding domains"/>
    <property type="match status" value="1"/>
</dbReference>
<dbReference type="Pfam" id="PF01381">
    <property type="entry name" value="HTH_3"/>
    <property type="match status" value="1"/>
</dbReference>
<reference evidence="3" key="2">
    <citation type="submission" date="2021-04" db="EMBL/GenBank/DDBJ databases">
        <authorList>
            <person name="Gilroy R."/>
        </authorList>
    </citation>
    <scope>NUCLEOTIDE SEQUENCE</scope>
    <source>
        <strain evidence="3">ChiSjej5B23-15282</strain>
    </source>
</reference>
<evidence type="ECO:0000313" key="4">
    <source>
        <dbReference type="Proteomes" id="UP000824243"/>
    </source>
</evidence>
<protein>
    <submittedName>
        <fullName evidence="3">Helix-turn-helix domain-containing protein</fullName>
    </submittedName>
</protein>
<organism evidence="3 4">
    <name type="scientific">Candidatus Mediterraneibacter caccavium</name>
    <dbReference type="NCBI Taxonomy" id="2838661"/>
    <lineage>
        <taxon>Bacteria</taxon>
        <taxon>Bacillati</taxon>
        <taxon>Bacillota</taxon>
        <taxon>Clostridia</taxon>
        <taxon>Lachnospirales</taxon>
        <taxon>Lachnospiraceae</taxon>
        <taxon>Mediterraneibacter</taxon>
    </lineage>
</organism>
<dbReference type="InterPro" id="IPR001387">
    <property type="entry name" value="Cro/C1-type_HTH"/>
</dbReference>